<dbReference type="AlphaFoldDB" id="A0A6I8U7L5"/>
<feature type="region of interest" description="Disordered" evidence="1">
    <location>
        <begin position="232"/>
        <end position="254"/>
    </location>
</feature>
<dbReference type="InParanoid" id="A0A6I8U7L5"/>
<protein>
    <submittedName>
        <fullName evidence="2">Uncharacterized protein</fullName>
    </submittedName>
</protein>
<sequence length="315" mass="35073">MKTVIMNGFRKCGIVPWNPNAVNYGILLKGQTSSTAKDTREAVEPGEQDSRDITEAQPGAQHCLQYLESCLKVGQLKMFEKHQSDSIWPGPVGDTNLFYTWQDIKKKANLNLPADDPDEFHGFETNDVEEDRINMLQWKDTVGSSWDTTTQQTGNITELTGTAENVEESLVNGNLKEETVTGISKNPANIKILRQQPVNQNSTEDPKSPSQALSSLSLAGMKQNLFSVAFTLPKATPKPPKDRKRPRPPAVATSDEYRAWFQKIELDKKEEEQIRAEKKAARDAKKVARDVKKAASALRLKAKSKAGPKRAKLVI</sequence>
<organism evidence="2 3">
    <name type="scientific">Aedes aegypti</name>
    <name type="common">Yellowfever mosquito</name>
    <name type="synonym">Culex aegypti</name>
    <dbReference type="NCBI Taxonomy" id="7159"/>
    <lineage>
        <taxon>Eukaryota</taxon>
        <taxon>Metazoa</taxon>
        <taxon>Ecdysozoa</taxon>
        <taxon>Arthropoda</taxon>
        <taxon>Hexapoda</taxon>
        <taxon>Insecta</taxon>
        <taxon>Pterygota</taxon>
        <taxon>Neoptera</taxon>
        <taxon>Endopterygota</taxon>
        <taxon>Diptera</taxon>
        <taxon>Nematocera</taxon>
        <taxon>Culicoidea</taxon>
        <taxon>Culicidae</taxon>
        <taxon>Culicinae</taxon>
        <taxon>Aedini</taxon>
        <taxon>Aedes</taxon>
        <taxon>Stegomyia</taxon>
    </lineage>
</organism>
<keyword evidence="3" id="KW-1185">Reference proteome</keyword>
<dbReference type="EnsemblMetazoa" id="AAEL026284-RA">
    <property type="protein sequence ID" value="AAEL026284-PA"/>
    <property type="gene ID" value="AAEL026284"/>
</dbReference>
<proteinExistence type="predicted"/>
<accession>A0A6I8U7L5</accession>
<name>A0A6I8U7L5_AEDAE</name>
<evidence type="ECO:0000313" key="2">
    <source>
        <dbReference type="EnsemblMetazoa" id="AAEL026284-PA"/>
    </source>
</evidence>
<reference evidence="2" key="2">
    <citation type="submission" date="2020-05" db="UniProtKB">
        <authorList>
            <consortium name="EnsemblMetazoa"/>
        </authorList>
    </citation>
    <scope>IDENTIFICATION</scope>
    <source>
        <strain evidence="2">LVP_AGWG</strain>
    </source>
</reference>
<dbReference type="Proteomes" id="UP000008820">
    <property type="component" value="Chromosome 3"/>
</dbReference>
<evidence type="ECO:0000256" key="1">
    <source>
        <dbReference type="SAM" id="MobiDB-lite"/>
    </source>
</evidence>
<evidence type="ECO:0000313" key="3">
    <source>
        <dbReference type="Proteomes" id="UP000008820"/>
    </source>
</evidence>
<gene>
    <name evidence="2" type="primary">110679280</name>
</gene>
<reference evidence="2 3" key="1">
    <citation type="submission" date="2017-06" db="EMBL/GenBank/DDBJ databases">
        <title>Aedes aegypti genome working group (AGWG) sequencing and assembly.</title>
        <authorList>
            <consortium name="Aedes aegypti Genome Working Group (AGWG)"/>
            <person name="Matthews B.J."/>
        </authorList>
    </citation>
    <scope>NUCLEOTIDE SEQUENCE [LARGE SCALE GENOMIC DNA]</scope>
    <source>
        <strain evidence="2 3">LVP_AGWG</strain>
    </source>
</reference>
<dbReference type="OrthoDB" id="71166at2759"/>